<reference evidence="2" key="1">
    <citation type="submission" date="2016-06" db="UniProtKB">
        <authorList>
            <consortium name="WormBaseParasite"/>
        </authorList>
    </citation>
    <scope>IDENTIFICATION</scope>
</reference>
<name>A0A183H0K4_9BILA</name>
<feature type="region of interest" description="Disordered" evidence="1">
    <location>
        <begin position="663"/>
        <end position="702"/>
    </location>
</feature>
<sequence length="1019" mass="114349">LQILLPFKYFEEINNRQWFDKFFESISDSSESGPVISESEFGKLKDEKGGVNLVHRWNATVIEWSITPSLFSEANFSGMKFTDARELIIHSDRLKTLTRQYSDDNPFALLHNYMGRLLSGSSENKSGSQQALKFENTDEDICAYAYSLITPERPYENSEFQITLRVINKKKEPLEFVKVKLEMIQSRDDTALPPMQFRIGPVMLDGIGSIDRASKLLPNASFVAKWSLKPVKNMRLIREVEYQAILIVKFVRGGLRNIQRIATQTVIFCPRPSLKIYYFISNLMRSQNAKSMNTSLPMLNVIIALMNTGYSHLKNVKAEEIRISVLSEDNVKKFIPYQISGIITSSGVEDRVLSDLRFSIANIESGKTRGVIRDFKVTTSVNGELIELEDTQTFIIHQFISPTKFLVSLQTNPALLFYYDMQKSVLRTISPLIFINVNEKSGTSDGKPFRQQIASFQLNESQQQPTSFYAQIPYPDDLEHDFDVLRVNQIGKNGVLKLVDPRYVWNSNTDKKFVHFIDDNPSVKSESIEYEIIYGNAEIFLRPRFEFFAYNIPLVTANWPHVGDDVAHIMATSASQSAIRYELYSNSSKMDDYFTINPETASSFSSSSSSIIIDEAETSISDEYPVTPLVIMKHGYTKLIATQSISNLTFGSSSLLQSSPTAVSESSSKAGSEPSLSNGSDLSIVSSTSSTDDTAENDLDASKSVNFPTDTWYKTRKIESTKEGTVSSRGEIYGESDRTNERGITWGDSYSSGNGYEGTFDERKSKLWQSTSRRSIVSSTNTIDLYSTMGQFSISSESGISTVSSTYINDNTDNSFETTDESNISLLTEKNVSNAGSKEVPQLYLLFSTKAPTEKATLIHTTVPPSHQHIASIYNFSTANTIYFYSSSSNLEAESPSSEYDAKSVITDANDGPKNDQSQKSSLQRSTYYSLTSSTPQITEFSGASNAEVSNIQIATKIPVTISFDETSVDYQDKENISEMACRMRDKQPIWSLICDLSETSKIQKLLKIRSKSDFQEKN</sequence>
<protein>
    <submittedName>
        <fullName evidence="2">Cadherin domain-containing protein</fullName>
    </submittedName>
</protein>
<dbReference type="WBParaSite" id="OFLC_0000101301-mRNA-1">
    <property type="protein sequence ID" value="OFLC_0000101301-mRNA-1"/>
    <property type="gene ID" value="OFLC_0000101301"/>
</dbReference>
<evidence type="ECO:0000256" key="1">
    <source>
        <dbReference type="SAM" id="MobiDB-lite"/>
    </source>
</evidence>
<dbReference type="STRING" id="387005.A0A183H0K4"/>
<feature type="region of interest" description="Disordered" evidence="1">
    <location>
        <begin position="905"/>
        <end position="925"/>
    </location>
</feature>
<feature type="compositionally biased region" description="Polar residues" evidence="1">
    <location>
        <begin position="915"/>
        <end position="925"/>
    </location>
</feature>
<proteinExistence type="predicted"/>
<feature type="compositionally biased region" description="Low complexity" evidence="1">
    <location>
        <begin position="664"/>
        <end position="692"/>
    </location>
</feature>
<organism evidence="2">
    <name type="scientific">Onchocerca flexuosa</name>
    <dbReference type="NCBI Taxonomy" id="387005"/>
    <lineage>
        <taxon>Eukaryota</taxon>
        <taxon>Metazoa</taxon>
        <taxon>Ecdysozoa</taxon>
        <taxon>Nematoda</taxon>
        <taxon>Chromadorea</taxon>
        <taxon>Rhabditida</taxon>
        <taxon>Spirurina</taxon>
        <taxon>Spiruromorpha</taxon>
        <taxon>Filarioidea</taxon>
        <taxon>Onchocercidae</taxon>
        <taxon>Onchocerca</taxon>
    </lineage>
</organism>
<evidence type="ECO:0000313" key="2">
    <source>
        <dbReference type="WBParaSite" id="OFLC_0000101301-mRNA-1"/>
    </source>
</evidence>
<dbReference type="AlphaFoldDB" id="A0A183H0K4"/>
<accession>A0A183H0K4</accession>